<feature type="binding site" evidence="14">
    <location>
        <position position="70"/>
    </location>
    <ligand>
        <name>4-amino-2-methyl-5-(diphosphooxymethyl)pyrimidine</name>
        <dbReference type="ChEBI" id="CHEBI:57841"/>
    </ligand>
</feature>
<feature type="binding site" evidence="14">
    <location>
        <position position="109"/>
    </location>
    <ligand>
        <name>4-amino-2-methyl-5-(diphosphooxymethyl)pyrimidine</name>
        <dbReference type="ChEBI" id="CHEBI:57841"/>
    </ligand>
</feature>
<dbReference type="PROSITE" id="PS51918">
    <property type="entry name" value="RADICAL_SAM"/>
    <property type="match status" value="1"/>
</dbReference>
<dbReference type="Gene3D" id="3.20.20.70">
    <property type="entry name" value="Aldolase class I"/>
    <property type="match status" value="1"/>
</dbReference>
<dbReference type="InterPro" id="IPR034291">
    <property type="entry name" value="TMP_synthase"/>
</dbReference>
<dbReference type="InterPro" id="IPR023404">
    <property type="entry name" value="rSAM_horseshoe"/>
</dbReference>
<evidence type="ECO:0000256" key="13">
    <source>
        <dbReference type="ARBA" id="ARBA00047883"/>
    </source>
</evidence>
<dbReference type="SFLD" id="SFLDS00029">
    <property type="entry name" value="Radical_SAM"/>
    <property type="match status" value="1"/>
</dbReference>
<evidence type="ECO:0000256" key="7">
    <source>
        <dbReference type="ARBA" id="ARBA00022842"/>
    </source>
</evidence>
<keyword evidence="19" id="KW-1185">Reference proteome</keyword>
<keyword evidence="10" id="KW-0411">Iron-sulfur</keyword>
<feature type="domain" description="Radical SAM core" evidence="17">
    <location>
        <begin position="225"/>
        <end position="476"/>
    </location>
</feature>
<comment type="catalytic activity">
    <reaction evidence="11 14 15">
        <text>4-methyl-5-(2-phosphooxyethyl)-thiazole + 4-amino-2-methyl-5-(diphosphooxymethyl)pyrimidine + H(+) = thiamine phosphate + diphosphate</text>
        <dbReference type="Rhea" id="RHEA:22328"/>
        <dbReference type="ChEBI" id="CHEBI:15378"/>
        <dbReference type="ChEBI" id="CHEBI:33019"/>
        <dbReference type="ChEBI" id="CHEBI:37575"/>
        <dbReference type="ChEBI" id="CHEBI:57841"/>
        <dbReference type="ChEBI" id="CHEBI:58296"/>
        <dbReference type="EC" id="2.5.1.3"/>
    </reaction>
</comment>
<dbReference type="NCBIfam" id="TIGR01212">
    <property type="entry name" value="TIGR01212 family radical SAM protein"/>
    <property type="match status" value="1"/>
</dbReference>
<evidence type="ECO:0000256" key="14">
    <source>
        <dbReference type="HAMAP-Rule" id="MF_00097"/>
    </source>
</evidence>
<dbReference type="InterPro" id="IPR022998">
    <property type="entry name" value="ThiamineP_synth_TenI"/>
</dbReference>
<dbReference type="Proteomes" id="UP000798046">
    <property type="component" value="Unassembled WGS sequence"/>
</dbReference>
<comment type="catalytic activity">
    <reaction evidence="13 14 15">
        <text>2-[(2R,5Z)-2-carboxy-4-methylthiazol-5(2H)-ylidene]ethyl phosphate + 4-amino-2-methyl-5-(diphosphooxymethyl)pyrimidine + 2 H(+) = thiamine phosphate + CO2 + diphosphate</text>
        <dbReference type="Rhea" id="RHEA:47844"/>
        <dbReference type="ChEBI" id="CHEBI:15378"/>
        <dbReference type="ChEBI" id="CHEBI:16526"/>
        <dbReference type="ChEBI" id="CHEBI:33019"/>
        <dbReference type="ChEBI" id="CHEBI:37575"/>
        <dbReference type="ChEBI" id="CHEBI:57841"/>
        <dbReference type="ChEBI" id="CHEBI:62899"/>
        <dbReference type="EC" id="2.5.1.3"/>
    </reaction>
</comment>
<keyword evidence="6" id="KW-0479">Metal-binding</keyword>
<keyword evidence="7" id="KW-0460">Magnesium</keyword>
<keyword evidence="5" id="KW-0949">S-adenosyl-L-methionine</keyword>
<dbReference type="EMBL" id="VZRA01000001">
    <property type="protein sequence ID" value="KAB0671877.1"/>
    <property type="molecule type" value="Genomic_DNA"/>
</dbReference>
<evidence type="ECO:0000256" key="3">
    <source>
        <dbReference type="ARBA" id="ARBA00005165"/>
    </source>
</evidence>
<comment type="caution">
    <text evidence="14">Lacks conserved residue(s) required for the propagation of feature annotation.</text>
</comment>
<evidence type="ECO:0000256" key="15">
    <source>
        <dbReference type="RuleBase" id="RU003826"/>
    </source>
</evidence>
<evidence type="ECO:0000256" key="1">
    <source>
        <dbReference type="ARBA" id="ARBA00001946"/>
    </source>
</evidence>
<comment type="caution">
    <text evidence="18">The sequence shown here is derived from an EMBL/GenBank/DDBJ whole genome shotgun (WGS) entry which is preliminary data.</text>
</comment>
<evidence type="ECO:0000313" key="18">
    <source>
        <dbReference type="EMBL" id="KAB0671877.1"/>
    </source>
</evidence>
<comment type="similarity">
    <text evidence="14 15">Belongs to the thiamine-phosphate synthase family.</text>
</comment>
<dbReference type="Pfam" id="PF16199">
    <property type="entry name" value="Radical_SAM_C"/>
    <property type="match status" value="1"/>
</dbReference>
<reference evidence="18 19" key="1">
    <citation type="journal article" date="2020" name="Microorganisms">
        <title>Description of Three Novel Members in the Family Geobacteraceae, Oryzomonas japonicum gen. nov., sp. nov., Oryzomonas sagensis sp. nov., and Oryzomonas ruber sp. nov.</title>
        <authorList>
            <person name="Xu Z."/>
            <person name="Masuda Y."/>
            <person name="Hayakawa C."/>
            <person name="Ushijima N."/>
            <person name="Kawano K."/>
            <person name="Shiratori Y."/>
            <person name="Senoo K."/>
            <person name="Itoh H."/>
        </authorList>
    </citation>
    <scope>NUCLEOTIDE SEQUENCE [LARGE SCALE GENOMIC DNA]</scope>
    <source>
        <strain evidence="18 19">Red100</strain>
    </source>
</reference>
<evidence type="ECO:0000256" key="5">
    <source>
        <dbReference type="ARBA" id="ARBA00022691"/>
    </source>
</evidence>
<dbReference type="PANTHER" id="PTHR20857">
    <property type="entry name" value="THIAMINE-PHOSPHATE PYROPHOSPHORYLASE"/>
    <property type="match status" value="1"/>
</dbReference>
<evidence type="ECO:0000256" key="4">
    <source>
        <dbReference type="ARBA" id="ARBA00022679"/>
    </source>
</evidence>
<dbReference type="InterPro" id="IPR005911">
    <property type="entry name" value="YhcC-like"/>
</dbReference>
<dbReference type="CDD" id="cd00564">
    <property type="entry name" value="TMP_TenI"/>
    <property type="match status" value="1"/>
</dbReference>
<dbReference type="InterPro" id="IPR058240">
    <property type="entry name" value="rSAM_sf"/>
</dbReference>
<comment type="pathway">
    <text evidence="3 14 16">Cofactor biosynthesis; thiamine diphosphate biosynthesis; thiamine phosphate from 4-amino-2-methyl-5-diphosphomethylpyrimidine and 4-methyl-5-(2-phosphoethyl)-thiazole: step 1/1.</text>
</comment>
<dbReference type="NCBIfam" id="TIGR00693">
    <property type="entry name" value="thiE"/>
    <property type="match status" value="1"/>
</dbReference>
<keyword evidence="4 14" id="KW-0808">Transferase</keyword>
<dbReference type="PANTHER" id="PTHR20857:SF15">
    <property type="entry name" value="THIAMINE-PHOSPHATE SYNTHASE"/>
    <property type="match status" value="1"/>
</dbReference>
<dbReference type="CDD" id="cd01335">
    <property type="entry name" value="Radical_SAM"/>
    <property type="match status" value="1"/>
</dbReference>
<gene>
    <name evidence="14" type="primary">thiE</name>
    <name evidence="18" type="ORF">F6V30_04665</name>
</gene>
<dbReference type="InterPro" id="IPR006638">
    <property type="entry name" value="Elp3/MiaA/NifB-like_rSAM"/>
</dbReference>
<accession>A0ABQ6TT46</accession>
<comment type="function">
    <text evidence="14">Condenses 4-methyl-5-(beta-hydroxyethyl)thiazole monophosphate (THZ-P) and 2-methyl-4-amino-5-hydroxymethyl pyrimidine pyrophosphate (HMP-PP) to form thiamine monophosphate (TMP).</text>
</comment>
<dbReference type="InterPro" id="IPR013785">
    <property type="entry name" value="Aldolase_TIM"/>
</dbReference>
<evidence type="ECO:0000256" key="16">
    <source>
        <dbReference type="RuleBase" id="RU004253"/>
    </source>
</evidence>
<sequence length="524" mass="56976">MKPVDFSLYLITDRTQTAGRPLLDVVRAALAGGVRAVQLRDKDLPDGEYVELARALRVLTREFGALLFINSRVDVALAVGADGVHLGAASAPVAEVRRRCGRAMLIGYSSHGLAQARQAVRDGADFITFGPVFATPSKAAYGAPLGREALQRAVEALPVPVFALGGVKPENLPALWEAGCSRIALISAVSAAPDPCRATQELLVNLGNPLPTAIHHELRINSYGHYLRRRFGCRISKVNVDAGFTCPNRDGSKGTGGCIYCNNVSFSPKDTQPVIPLEEQLAAGMAYHRHRLGSGKFIVYFQKYTNTYASVELLADLYRRALAHPDVIGISVGTRPDSLTDGALGLLTEIARDHYVCLELGLQSRDDAILARINRGHTVGDFIATVKRAAGRNFDICAHLIHGFPGERREEFLKSADLIASLPIDSVKLHQLHAVEGTELAAMYRRGEFVPLTLEKYVAAAADFLERLPARVTVQRLYGSAPLAICVAPRWGLKNNQMWFAVVNELRRRGTWQGFLAGRGAGER</sequence>
<dbReference type="SFLD" id="SFLDG01091">
    <property type="entry name" value="uncharacterized_CHP01210-like"/>
    <property type="match status" value="1"/>
</dbReference>
<dbReference type="SUPFAM" id="SSF51391">
    <property type="entry name" value="Thiamin phosphate synthase"/>
    <property type="match status" value="1"/>
</dbReference>
<evidence type="ECO:0000256" key="10">
    <source>
        <dbReference type="ARBA" id="ARBA00023014"/>
    </source>
</evidence>
<evidence type="ECO:0000256" key="9">
    <source>
        <dbReference type="ARBA" id="ARBA00023004"/>
    </source>
</evidence>
<evidence type="ECO:0000256" key="12">
    <source>
        <dbReference type="ARBA" id="ARBA00047851"/>
    </source>
</evidence>
<feature type="binding site" evidence="14">
    <location>
        <begin position="186"/>
        <end position="187"/>
    </location>
    <ligand>
        <name>2-[(2R,5Z)-2-carboxy-4-methylthiazol-5(2H)-ylidene]ethyl phosphate</name>
        <dbReference type="ChEBI" id="CHEBI:62899"/>
    </ligand>
</feature>
<dbReference type="InterPro" id="IPR032432">
    <property type="entry name" value="Radical_SAM_C"/>
</dbReference>
<evidence type="ECO:0000259" key="17">
    <source>
        <dbReference type="PROSITE" id="PS51918"/>
    </source>
</evidence>
<keyword evidence="9" id="KW-0408">Iron</keyword>
<dbReference type="InterPro" id="IPR007197">
    <property type="entry name" value="rSAM"/>
</dbReference>
<organism evidence="18 19">
    <name type="scientific">Oryzomonas sagensis</name>
    <dbReference type="NCBI Taxonomy" id="2603857"/>
    <lineage>
        <taxon>Bacteria</taxon>
        <taxon>Pseudomonadati</taxon>
        <taxon>Thermodesulfobacteriota</taxon>
        <taxon>Desulfuromonadia</taxon>
        <taxon>Geobacterales</taxon>
        <taxon>Geobacteraceae</taxon>
        <taxon>Oryzomonas</taxon>
    </lineage>
</organism>
<dbReference type="SFLD" id="SFLDG01086">
    <property type="entry name" value="elongater_protein-like"/>
    <property type="match status" value="1"/>
</dbReference>
<comment type="cofactor">
    <cofactor evidence="2">
        <name>[4Fe-4S] cluster</name>
        <dbReference type="ChEBI" id="CHEBI:49883"/>
    </cofactor>
</comment>
<protein>
    <recommendedName>
        <fullName evidence="14">Thiamine-phosphate synthase</fullName>
        <shortName evidence="14">TP synthase</shortName>
        <shortName evidence="14">TPS</shortName>
        <ecNumber evidence="14">2.5.1.3</ecNumber>
    </recommendedName>
    <alternativeName>
        <fullName evidence="14">Thiamine-phosphate pyrophosphorylase</fullName>
        <shortName evidence="14">TMP pyrophosphorylase</shortName>
        <shortName evidence="14">TMP-PPase</shortName>
    </alternativeName>
</protein>
<feature type="binding site" evidence="14">
    <location>
        <position position="166"/>
    </location>
    <ligand>
        <name>2-[(2R,5Z)-2-carboxy-4-methylthiazol-5(2H)-ylidene]ethyl phosphate</name>
        <dbReference type="ChEBI" id="CHEBI:62899"/>
    </ligand>
</feature>
<evidence type="ECO:0000256" key="11">
    <source>
        <dbReference type="ARBA" id="ARBA00047334"/>
    </source>
</evidence>
<evidence type="ECO:0000256" key="8">
    <source>
        <dbReference type="ARBA" id="ARBA00022977"/>
    </source>
</evidence>
<evidence type="ECO:0000256" key="2">
    <source>
        <dbReference type="ARBA" id="ARBA00001966"/>
    </source>
</evidence>
<dbReference type="Pfam" id="PF02581">
    <property type="entry name" value="TMP-TENI"/>
    <property type="match status" value="1"/>
</dbReference>
<comment type="cofactor">
    <cofactor evidence="1">
        <name>Mg(2+)</name>
        <dbReference type="ChEBI" id="CHEBI:18420"/>
    </cofactor>
</comment>
<dbReference type="HAMAP" id="MF_00097">
    <property type="entry name" value="TMP_synthase"/>
    <property type="match status" value="1"/>
</dbReference>
<dbReference type="InterPro" id="IPR036206">
    <property type="entry name" value="ThiamineP_synth_sf"/>
</dbReference>
<feature type="binding site" evidence="14">
    <location>
        <begin position="135"/>
        <end position="137"/>
    </location>
    <ligand>
        <name>2-[(2R,5Z)-2-carboxy-4-methylthiazol-5(2H)-ylidene]ethyl phosphate</name>
        <dbReference type="ChEBI" id="CHEBI:62899"/>
    </ligand>
</feature>
<dbReference type="SMART" id="SM00729">
    <property type="entry name" value="Elp3"/>
    <property type="match status" value="1"/>
</dbReference>
<evidence type="ECO:0000313" key="19">
    <source>
        <dbReference type="Proteomes" id="UP000798046"/>
    </source>
</evidence>
<comment type="catalytic activity">
    <reaction evidence="12 14 15">
        <text>2-(2-carboxy-4-methylthiazol-5-yl)ethyl phosphate + 4-amino-2-methyl-5-(diphosphooxymethyl)pyrimidine + 2 H(+) = thiamine phosphate + CO2 + diphosphate</text>
        <dbReference type="Rhea" id="RHEA:47848"/>
        <dbReference type="ChEBI" id="CHEBI:15378"/>
        <dbReference type="ChEBI" id="CHEBI:16526"/>
        <dbReference type="ChEBI" id="CHEBI:33019"/>
        <dbReference type="ChEBI" id="CHEBI:37575"/>
        <dbReference type="ChEBI" id="CHEBI:57841"/>
        <dbReference type="ChEBI" id="CHEBI:62890"/>
        <dbReference type="EC" id="2.5.1.3"/>
    </reaction>
</comment>
<feature type="binding site" evidence="14">
    <location>
        <begin position="38"/>
        <end position="42"/>
    </location>
    <ligand>
        <name>4-amino-2-methyl-5-(diphosphooxymethyl)pyrimidine</name>
        <dbReference type="ChEBI" id="CHEBI:57841"/>
    </ligand>
</feature>
<dbReference type="SUPFAM" id="SSF102114">
    <property type="entry name" value="Radical SAM enzymes"/>
    <property type="match status" value="1"/>
</dbReference>
<dbReference type="Pfam" id="PF04055">
    <property type="entry name" value="Radical_SAM"/>
    <property type="match status" value="1"/>
</dbReference>
<feature type="binding site" evidence="14">
    <location>
        <position position="138"/>
    </location>
    <ligand>
        <name>4-amino-2-methyl-5-(diphosphooxymethyl)pyrimidine</name>
        <dbReference type="ChEBI" id="CHEBI:57841"/>
    </ligand>
</feature>
<evidence type="ECO:0000256" key="6">
    <source>
        <dbReference type="ARBA" id="ARBA00022723"/>
    </source>
</evidence>
<name>A0ABQ6TT46_9BACT</name>
<proteinExistence type="inferred from homology"/>
<keyword evidence="8 14" id="KW-0784">Thiamine biosynthesis</keyword>
<dbReference type="EC" id="2.5.1.3" evidence="14"/>
<dbReference type="Gene3D" id="3.80.30.20">
    <property type="entry name" value="tm_1862 like domain"/>
    <property type="match status" value="1"/>
</dbReference>